<keyword evidence="2" id="KW-0812">Transmembrane</keyword>
<name>A0A9P6AVD6_9AGAM</name>
<keyword evidence="4" id="KW-1185">Reference proteome</keyword>
<comment type="caution">
    <text evidence="3">The sequence shown here is derived from an EMBL/GenBank/DDBJ whole genome shotgun (WGS) entry which is preliminary data.</text>
</comment>
<organism evidence="3 4">
    <name type="scientific">Hydnum rufescens UP504</name>
    <dbReference type="NCBI Taxonomy" id="1448309"/>
    <lineage>
        <taxon>Eukaryota</taxon>
        <taxon>Fungi</taxon>
        <taxon>Dikarya</taxon>
        <taxon>Basidiomycota</taxon>
        <taxon>Agaricomycotina</taxon>
        <taxon>Agaricomycetes</taxon>
        <taxon>Cantharellales</taxon>
        <taxon>Hydnaceae</taxon>
        <taxon>Hydnum</taxon>
    </lineage>
</organism>
<feature type="transmembrane region" description="Helical" evidence="2">
    <location>
        <begin position="118"/>
        <end position="137"/>
    </location>
</feature>
<feature type="region of interest" description="Disordered" evidence="1">
    <location>
        <begin position="1"/>
        <end position="98"/>
    </location>
</feature>
<reference evidence="3" key="1">
    <citation type="journal article" date="2020" name="Nat. Commun.">
        <title>Large-scale genome sequencing of mycorrhizal fungi provides insights into the early evolution of symbiotic traits.</title>
        <authorList>
            <person name="Miyauchi S."/>
            <person name="Kiss E."/>
            <person name="Kuo A."/>
            <person name="Drula E."/>
            <person name="Kohler A."/>
            <person name="Sanchez-Garcia M."/>
            <person name="Morin E."/>
            <person name="Andreopoulos B."/>
            <person name="Barry K.W."/>
            <person name="Bonito G."/>
            <person name="Buee M."/>
            <person name="Carver A."/>
            <person name="Chen C."/>
            <person name="Cichocki N."/>
            <person name="Clum A."/>
            <person name="Culley D."/>
            <person name="Crous P.W."/>
            <person name="Fauchery L."/>
            <person name="Girlanda M."/>
            <person name="Hayes R.D."/>
            <person name="Keri Z."/>
            <person name="LaButti K."/>
            <person name="Lipzen A."/>
            <person name="Lombard V."/>
            <person name="Magnuson J."/>
            <person name="Maillard F."/>
            <person name="Murat C."/>
            <person name="Nolan M."/>
            <person name="Ohm R.A."/>
            <person name="Pangilinan J."/>
            <person name="Pereira M.F."/>
            <person name="Perotto S."/>
            <person name="Peter M."/>
            <person name="Pfister S."/>
            <person name="Riley R."/>
            <person name="Sitrit Y."/>
            <person name="Stielow J.B."/>
            <person name="Szollosi G."/>
            <person name="Zifcakova L."/>
            <person name="Stursova M."/>
            <person name="Spatafora J.W."/>
            <person name="Tedersoo L."/>
            <person name="Vaario L.M."/>
            <person name="Yamada A."/>
            <person name="Yan M."/>
            <person name="Wang P."/>
            <person name="Xu J."/>
            <person name="Bruns T."/>
            <person name="Baldrian P."/>
            <person name="Vilgalys R."/>
            <person name="Dunand C."/>
            <person name="Henrissat B."/>
            <person name="Grigoriev I.V."/>
            <person name="Hibbett D."/>
            <person name="Nagy L.G."/>
            <person name="Martin F.M."/>
        </authorList>
    </citation>
    <scope>NUCLEOTIDE SEQUENCE</scope>
    <source>
        <strain evidence="3">UP504</strain>
    </source>
</reference>
<sequence>MTVETTITTDDMPWSHAQRKLHGRRTTCQMKIQNDTEPMSSPSNHAPTPAGRNNNLRDGQNEIAGSLCSTHPPQRVATEGSAERNMKPNPTQHNPPGGTMGRTCCSGCKVFSIVVDRAVALAALSVLLWMSLLDVCIQ</sequence>
<feature type="compositionally biased region" description="Polar residues" evidence="1">
    <location>
        <begin position="26"/>
        <end position="58"/>
    </location>
</feature>
<evidence type="ECO:0000256" key="1">
    <source>
        <dbReference type="SAM" id="MobiDB-lite"/>
    </source>
</evidence>
<evidence type="ECO:0008006" key="5">
    <source>
        <dbReference type="Google" id="ProtNLM"/>
    </source>
</evidence>
<evidence type="ECO:0000313" key="4">
    <source>
        <dbReference type="Proteomes" id="UP000886523"/>
    </source>
</evidence>
<dbReference type="Proteomes" id="UP000886523">
    <property type="component" value="Unassembled WGS sequence"/>
</dbReference>
<evidence type="ECO:0000313" key="3">
    <source>
        <dbReference type="EMBL" id="KAF9512615.1"/>
    </source>
</evidence>
<proteinExistence type="predicted"/>
<dbReference type="EMBL" id="MU128984">
    <property type="protein sequence ID" value="KAF9512615.1"/>
    <property type="molecule type" value="Genomic_DNA"/>
</dbReference>
<evidence type="ECO:0000256" key="2">
    <source>
        <dbReference type="SAM" id="Phobius"/>
    </source>
</evidence>
<protein>
    <recommendedName>
        <fullName evidence="5">Transmembrane protein</fullName>
    </recommendedName>
</protein>
<dbReference type="AlphaFoldDB" id="A0A9P6AVD6"/>
<keyword evidence="2" id="KW-0472">Membrane</keyword>
<keyword evidence="2" id="KW-1133">Transmembrane helix</keyword>
<gene>
    <name evidence="3" type="ORF">BS47DRAFT_1363026</name>
</gene>
<accession>A0A9P6AVD6</accession>